<dbReference type="AlphaFoldDB" id="A0A8R1ITS0"/>
<evidence type="ECO:0000313" key="1">
    <source>
        <dbReference type="EnsemblMetazoa" id="CJA43084.1"/>
    </source>
</evidence>
<protein>
    <submittedName>
        <fullName evidence="1">Uncharacterized protein</fullName>
    </submittedName>
</protein>
<sequence>MLLVYVFLLFIALLFMLRVRRRGRKVSERVKNGLRRTGWEVERLTGLAATLHHTYLWCCLFSAVQASVGDSGQCCQSDCGSVRFGSVRVRSLLSAAHG</sequence>
<organism evidence="1 2">
    <name type="scientific">Caenorhabditis japonica</name>
    <dbReference type="NCBI Taxonomy" id="281687"/>
    <lineage>
        <taxon>Eukaryota</taxon>
        <taxon>Metazoa</taxon>
        <taxon>Ecdysozoa</taxon>
        <taxon>Nematoda</taxon>
        <taxon>Chromadorea</taxon>
        <taxon>Rhabditida</taxon>
        <taxon>Rhabditina</taxon>
        <taxon>Rhabditomorpha</taxon>
        <taxon>Rhabditoidea</taxon>
        <taxon>Rhabditidae</taxon>
        <taxon>Peloderinae</taxon>
        <taxon>Caenorhabditis</taxon>
    </lineage>
</organism>
<dbReference type="EnsemblMetazoa" id="CJA43084.1">
    <property type="protein sequence ID" value="CJA43084.1"/>
    <property type="gene ID" value="WBGene00218932"/>
</dbReference>
<dbReference type="Proteomes" id="UP000005237">
    <property type="component" value="Unassembled WGS sequence"/>
</dbReference>
<keyword evidence="2" id="KW-1185">Reference proteome</keyword>
<name>A0A8R1ITS0_CAEJA</name>
<reference evidence="2" key="1">
    <citation type="submission" date="2010-08" db="EMBL/GenBank/DDBJ databases">
        <authorList>
            <consortium name="Caenorhabditis japonica Sequencing Consortium"/>
            <person name="Wilson R.K."/>
        </authorList>
    </citation>
    <scope>NUCLEOTIDE SEQUENCE [LARGE SCALE GENOMIC DNA]</scope>
    <source>
        <strain evidence="2">DF5081</strain>
    </source>
</reference>
<reference evidence="1" key="2">
    <citation type="submission" date="2022-06" db="UniProtKB">
        <authorList>
            <consortium name="EnsemblMetazoa"/>
        </authorList>
    </citation>
    <scope>IDENTIFICATION</scope>
    <source>
        <strain evidence="1">DF5081</strain>
    </source>
</reference>
<accession>A0A8R1ITS0</accession>
<proteinExistence type="predicted"/>
<evidence type="ECO:0000313" key="2">
    <source>
        <dbReference type="Proteomes" id="UP000005237"/>
    </source>
</evidence>